<dbReference type="Proteomes" id="UP000193067">
    <property type="component" value="Unassembled WGS sequence"/>
</dbReference>
<keyword evidence="1" id="KW-0732">Signal</keyword>
<sequence length="97" mass="10627">MRRNCFVALLLESFFFKLPLHAAYIPSTCVCVLVLRDASDSSSRSFAVVTAQSVHMLPGPLHLVALCVRTGSALACLSCRRSSRVNPSRFSIVSRRA</sequence>
<proteinExistence type="predicted"/>
<dbReference type="EMBL" id="KZ084086">
    <property type="protein sequence ID" value="OSD08283.1"/>
    <property type="molecule type" value="Genomic_DNA"/>
</dbReference>
<evidence type="ECO:0008006" key="4">
    <source>
        <dbReference type="Google" id="ProtNLM"/>
    </source>
</evidence>
<protein>
    <recommendedName>
        <fullName evidence="4">Secreted protein</fullName>
    </recommendedName>
</protein>
<evidence type="ECO:0000256" key="1">
    <source>
        <dbReference type="SAM" id="SignalP"/>
    </source>
</evidence>
<feature type="chain" id="PRO_5012937654" description="Secreted protein" evidence="1">
    <location>
        <begin position="23"/>
        <end position="97"/>
    </location>
</feature>
<organism evidence="2 3">
    <name type="scientific">Trametes coccinea (strain BRFM310)</name>
    <name type="common">Pycnoporus coccineus</name>
    <dbReference type="NCBI Taxonomy" id="1353009"/>
    <lineage>
        <taxon>Eukaryota</taxon>
        <taxon>Fungi</taxon>
        <taxon>Dikarya</taxon>
        <taxon>Basidiomycota</taxon>
        <taxon>Agaricomycotina</taxon>
        <taxon>Agaricomycetes</taxon>
        <taxon>Polyporales</taxon>
        <taxon>Polyporaceae</taxon>
        <taxon>Trametes</taxon>
    </lineage>
</organism>
<evidence type="ECO:0000313" key="2">
    <source>
        <dbReference type="EMBL" id="OSD08283.1"/>
    </source>
</evidence>
<dbReference type="AlphaFoldDB" id="A0A1Y2J5V9"/>
<feature type="signal peptide" evidence="1">
    <location>
        <begin position="1"/>
        <end position="22"/>
    </location>
</feature>
<evidence type="ECO:0000313" key="3">
    <source>
        <dbReference type="Proteomes" id="UP000193067"/>
    </source>
</evidence>
<reference evidence="2 3" key="1">
    <citation type="journal article" date="2015" name="Biotechnol. Biofuels">
        <title>Enhanced degradation of softwood versus hardwood by the white-rot fungus Pycnoporus coccineus.</title>
        <authorList>
            <person name="Couturier M."/>
            <person name="Navarro D."/>
            <person name="Chevret D."/>
            <person name="Henrissat B."/>
            <person name="Piumi F."/>
            <person name="Ruiz-Duenas F.J."/>
            <person name="Martinez A.T."/>
            <person name="Grigoriev I.V."/>
            <person name="Riley R."/>
            <person name="Lipzen A."/>
            <person name="Berrin J.G."/>
            <person name="Master E.R."/>
            <person name="Rosso M.N."/>
        </authorList>
    </citation>
    <scope>NUCLEOTIDE SEQUENCE [LARGE SCALE GENOMIC DNA]</scope>
    <source>
        <strain evidence="2 3">BRFM310</strain>
    </source>
</reference>
<gene>
    <name evidence="2" type="ORF">PYCCODRAFT_6229</name>
</gene>
<accession>A0A1Y2J5V9</accession>
<name>A0A1Y2J5V9_TRAC3</name>
<keyword evidence="3" id="KW-1185">Reference proteome</keyword>